<dbReference type="Pfam" id="PF05707">
    <property type="entry name" value="Zot"/>
    <property type="match status" value="2"/>
</dbReference>
<feature type="transmembrane region" description="Helical" evidence="2">
    <location>
        <begin position="205"/>
        <end position="221"/>
    </location>
</feature>
<name>A0AAW4RVS7_XANCI</name>
<dbReference type="RefSeq" id="WP_089112393.1">
    <property type="nucleotide sequence ID" value="NZ_LOKL01000176.1"/>
</dbReference>
<evidence type="ECO:0000313" key="5">
    <source>
        <dbReference type="Proteomes" id="UP000825388"/>
    </source>
</evidence>
<dbReference type="Proteomes" id="UP000825388">
    <property type="component" value="Unassembled WGS sequence"/>
</dbReference>
<evidence type="ECO:0000256" key="2">
    <source>
        <dbReference type="SAM" id="Phobius"/>
    </source>
</evidence>
<evidence type="ECO:0000256" key="1">
    <source>
        <dbReference type="SAM" id="MobiDB-lite"/>
    </source>
</evidence>
<dbReference type="Gene3D" id="3.40.50.300">
    <property type="entry name" value="P-loop containing nucleotide triphosphate hydrolases"/>
    <property type="match status" value="1"/>
</dbReference>
<organism evidence="4 5">
    <name type="scientific">Xanthomonas citri pv. sesbaniae</name>
    <dbReference type="NCBI Taxonomy" id="473425"/>
    <lineage>
        <taxon>Bacteria</taxon>
        <taxon>Pseudomonadati</taxon>
        <taxon>Pseudomonadota</taxon>
        <taxon>Gammaproteobacteria</taxon>
        <taxon>Lysobacterales</taxon>
        <taxon>Lysobacteraceae</taxon>
        <taxon>Xanthomonas</taxon>
    </lineage>
</organism>
<dbReference type="AlphaFoldDB" id="A0AAW4RVS7"/>
<feature type="region of interest" description="Disordered" evidence="1">
    <location>
        <begin position="334"/>
        <end position="403"/>
    </location>
</feature>
<feature type="compositionally biased region" description="Polar residues" evidence="1">
    <location>
        <begin position="392"/>
        <end position="403"/>
    </location>
</feature>
<keyword evidence="2" id="KW-0812">Transmembrane</keyword>
<reference evidence="4" key="1">
    <citation type="submission" date="2015-12" db="EMBL/GenBank/DDBJ databases">
        <authorList>
            <person name="Bansal K."/>
            <person name="Midha S."/>
            <person name="Patil P.B."/>
        </authorList>
    </citation>
    <scope>NUCLEOTIDE SEQUENCE</scope>
    <source>
        <strain evidence="4">LMG867</strain>
    </source>
</reference>
<feature type="compositionally biased region" description="Low complexity" evidence="1">
    <location>
        <begin position="347"/>
        <end position="363"/>
    </location>
</feature>
<keyword evidence="2" id="KW-1133">Transmembrane helix</keyword>
<dbReference type="SUPFAM" id="SSF52540">
    <property type="entry name" value="P-loop containing nucleoside triphosphate hydrolases"/>
    <property type="match status" value="1"/>
</dbReference>
<dbReference type="InterPro" id="IPR008900">
    <property type="entry name" value="Zot_N"/>
</dbReference>
<comment type="caution">
    <text evidence="4">The sequence shown here is derived from an EMBL/GenBank/DDBJ whole genome shotgun (WGS) entry which is preliminary data.</text>
</comment>
<feature type="domain" description="Zona occludens toxin N-terminal" evidence="3">
    <location>
        <begin position="9"/>
        <end position="53"/>
    </location>
</feature>
<protein>
    <recommendedName>
        <fullName evidence="3">Zona occludens toxin N-terminal domain-containing protein</fullName>
    </recommendedName>
</protein>
<evidence type="ECO:0000313" key="4">
    <source>
        <dbReference type="EMBL" id="MBZ3926866.1"/>
    </source>
</evidence>
<dbReference type="EMBL" id="LOKL01000176">
    <property type="protein sequence ID" value="MBZ3926866.1"/>
    <property type="molecule type" value="Genomic_DNA"/>
</dbReference>
<sequence length="403" mass="43746">MSAIGQTASITLITGVPGNGKTLRAVWYMKSAIDSGVPVFACNVNGLQIDGVTDYPDPTKWEQLPAGSVLVVDEAQKFFRAGITEKDPRTDSDTFGKQVVPLNIQAMETIRHGGIRLILLTQSPLLIHANIRALVGLHEHMVRQGGKQLATVYRRSRVMDNVRSEKALLAEDHESWAYPRECYGLYKSAEIHTVKHKLSSKAKRGIMLAIVAACLVGYAIWNGKNLMGGGDKEQAGTPGTGASATGSGVLGGDNNGQVKYAGKSDYAAKHLPRFDTMPWTAEVFDQRPVVSDPQVFCMSSMPTASDPREASCTCMTEQGTRYDLPQPMCRTLARNGAPYNPYKDVRQQQQQQHQEQTGQVAHQNQPLQLGGSVIARGTREVGSFPESKPYATATSVPSTTADL</sequence>
<evidence type="ECO:0000259" key="3">
    <source>
        <dbReference type="Pfam" id="PF05707"/>
    </source>
</evidence>
<accession>A0AAW4RVS7</accession>
<gene>
    <name evidence="4" type="ORF">Xseb_21355</name>
</gene>
<proteinExistence type="predicted"/>
<dbReference type="InterPro" id="IPR027417">
    <property type="entry name" value="P-loop_NTPase"/>
</dbReference>
<keyword evidence="2" id="KW-0472">Membrane</keyword>
<feature type="domain" description="Zona occludens toxin N-terminal" evidence="3">
    <location>
        <begin position="60"/>
        <end position="190"/>
    </location>
</feature>